<dbReference type="InterPro" id="IPR006447">
    <property type="entry name" value="Myb_dom_plants"/>
</dbReference>
<dbReference type="EMBL" id="JBANAX010000939">
    <property type="protein sequence ID" value="KAL1187846.1"/>
    <property type="molecule type" value="Genomic_DNA"/>
</dbReference>
<dbReference type="FunFam" id="1.10.10.60:FF:000009">
    <property type="entry name" value="transcription factor MYB1R1"/>
    <property type="match status" value="1"/>
</dbReference>
<keyword evidence="4" id="KW-0804">Transcription</keyword>
<dbReference type="GO" id="GO:0005634">
    <property type="term" value="C:nucleus"/>
    <property type="evidence" value="ECO:0007669"/>
    <property type="project" value="UniProtKB-SubCell"/>
</dbReference>
<dbReference type="SMART" id="SM00717">
    <property type="entry name" value="SANT"/>
    <property type="match status" value="2"/>
</dbReference>
<evidence type="ECO:0000259" key="7">
    <source>
        <dbReference type="PROSITE" id="PS50090"/>
    </source>
</evidence>
<gene>
    <name evidence="9" type="ORF">V5N11_015809</name>
</gene>
<dbReference type="GO" id="GO:0003677">
    <property type="term" value="F:DNA binding"/>
    <property type="evidence" value="ECO:0007669"/>
    <property type="project" value="UniProtKB-KW"/>
</dbReference>
<dbReference type="InterPro" id="IPR052245">
    <property type="entry name" value="Plant_Stress_Dev_TF"/>
</dbReference>
<feature type="region of interest" description="Disordered" evidence="6">
    <location>
        <begin position="163"/>
        <end position="183"/>
    </location>
</feature>
<evidence type="ECO:0000256" key="1">
    <source>
        <dbReference type="ARBA" id="ARBA00004123"/>
    </source>
</evidence>
<reference evidence="9 10" key="1">
    <citation type="submission" date="2024-04" db="EMBL/GenBank/DDBJ databases">
        <title>Genome assembly C_amara_ONT_v2.</title>
        <authorList>
            <person name="Yant L."/>
            <person name="Moore C."/>
            <person name="Slenker M."/>
        </authorList>
    </citation>
    <scope>NUCLEOTIDE SEQUENCE [LARGE SCALE GENOMIC DNA]</scope>
    <source>
        <tissue evidence="9">Leaf</tissue>
    </source>
</reference>
<feature type="domain" description="Myb-like" evidence="7">
    <location>
        <begin position="83"/>
        <end position="135"/>
    </location>
</feature>
<proteinExistence type="predicted"/>
<evidence type="ECO:0000313" key="10">
    <source>
        <dbReference type="Proteomes" id="UP001558713"/>
    </source>
</evidence>
<sequence>MAANPPWTRDDDKRFESALLDFNGNLVMIAQHLQKPLVVVQGYYDALIHDIELIESGKYALPKYPEDDYVSDTEAGKSKYKDNERKRGIPWSQKEHGLFLDGLKRFGKGDWKSISRHCVQSRTSTQVASHAQKFFHRQNSDAMARKRSSIHDITMGDADNVTVPGSNLQPQFGDQIPPGYNHS</sequence>
<protein>
    <submittedName>
        <fullName evidence="9">Transcription factor SRM1</fullName>
    </submittedName>
</protein>
<feature type="compositionally biased region" description="Polar residues" evidence="6">
    <location>
        <begin position="163"/>
        <end position="172"/>
    </location>
</feature>
<evidence type="ECO:0000313" key="9">
    <source>
        <dbReference type="EMBL" id="KAL1187846.1"/>
    </source>
</evidence>
<dbReference type="PROSITE" id="PS51294">
    <property type="entry name" value="HTH_MYB"/>
    <property type="match status" value="1"/>
</dbReference>
<keyword evidence="3" id="KW-0238">DNA-binding</keyword>
<evidence type="ECO:0000256" key="5">
    <source>
        <dbReference type="ARBA" id="ARBA00023242"/>
    </source>
</evidence>
<dbReference type="Pfam" id="PF00249">
    <property type="entry name" value="Myb_DNA-binding"/>
    <property type="match status" value="1"/>
</dbReference>
<comment type="subcellular location">
    <subcellularLocation>
        <location evidence="1">Nucleus</location>
    </subcellularLocation>
</comment>
<dbReference type="SUPFAM" id="SSF46689">
    <property type="entry name" value="Homeodomain-like"/>
    <property type="match status" value="1"/>
</dbReference>
<organism evidence="9 10">
    <name type="scientific">Cardamine amara subsp. amara</name>
    <dbReference type="NCBI Taxonomy" id="228776"/>
    <lineage>
        <taxon>Eukaryota</taxon>
        <taxon>Viridiplantae</taxon>
        <taxon>Streptophyta</taxon>
        <taxon>Embryophyta</taxon>
        <taxon>Tracheophyta</taxon>
        <taxon>Spermatophyta</taxon>
        <taxon>Magnoliopsida</taxon>
        <taxon>eudicotyledons</taxon>
        <taxon>Gunneridae</taxon>
        <taxon>Pentapetalae</taxon>
        <taxon>rosids</taxon>
        <taxon>malvids</taxon>
        <taxon>Brassicales</taxon>
        <taxon>Brassicaceae</taxon>
        <taxon>Cardamineae</taxon>
        <taxon>Cardamine</taxon>
    </lineage>
</organism>
<keyword evidence="2" id="KW-0805">Transcription regulation</keyword>
<feature type="domain" description="HTH myb-type" evidence="8">
    <location>
        <begin position="83"/>
        <end position="139"/>
    </location>
</feature>
<keyword evidence="10" id="KW-1185">Reference proteome</keyword>
<dbReference type="GO" id="GO:0006355">
    <property type="term" value="P:regulation of DNA-templated transcription"/>
    <property type="evidence" value="ECO:0007669"/>
    <property type="project" value="UniProtKB-ARBA"/>
</dbReference>
<dbReference type="PROSITE" id="PS50090">
    <property type="entry name" value="MYB_LIKE"/>
    <property type="match status" value="1"/>
</dbReference>
<dbReference type="InterPro" id="IPR001005">
    <property type="entry name" value="SANT/Myb"/>
</dbReference>
<name>A0ABD0ZMM5_CARAN</name>
<dbReference type="Proteomes" id="UP001558713">
    <property type="component" value="Unassembled WGS sequence"/>
</dbReference>
<evidence type="ECO:0000256" key="2">
    <source>
        <dbReference type="ARBA" id="ARBA00023015"/>
    </source>
</evidence>
<dbReference type="PANTHER" id="PTHR44191">
    <property type="entry name" value="TRANSCRIPTION FACTOR KUA1"/>
    <property type="match status" value="1"/>
</dbReference>
<evidence type="ECO:0000256" key="3">
    <source>
        <dbReference type="ARBA" id="ARBA00023125"/>
    </source>
</evidence>
<evidence type="ECO:0000256" key="6">
    <source>
        <dbReference type="SAM" id="MobiDB-lite"/>
    </source>
</evidence>
<dbReference type="NCBIfam" id="TIGR01557">
    <property type="entry name" value="myb_SHAQKYF"/>
    <property type="match status" value="1"/>
</dbReference>
<keyword evidence="5" id="KW-0539">Nucleus</keyword>
<dbReference type="InterPro" id="IPR017930">
    <property type="entry name" value="Myb_dom"/>
</dbReference>
<evidence type="ECO:0000259" key="8">
    <source>
        <dbReference type="PROSITE" id="PS51294"/>
    </source>
</evidence>
<dbReference type="AlphaFoldDB" id="A0ABD0ZMM5"/>
<evidence type="ECO:0000256" key="4">
    <source>
        <dbReference type="ARBA" id="ARBA00023163"/>
    </source>
</evidence>
<dbReference type="Gene3D" id="1.10.10.60">
    <property type="entry name" value="Homeodomain-like"/>
    <property type="match status" value="1"/>
</dbReference>
<accession>A0ABD0ZMM5</accession>
<dbReference type="InterPro" id="IPR009057">
    <property type="entry name" value="Homeodomain-like_sf"/>
</dbReference>
<dbReference type="PANTHER" id="PTHR44191:SF36">
    <property type="entry name" value="HOMEODOMAIN-LIKE SUPERFAMILY PROTEIN"/>
    <property type="match status" value="1"/>
</dbReference>
<dbReference type="CDD" id="cd00167">
    <property type="entry name" value="SANT"/>
    <property type="match status" value="1"/>
</dbReference>
<comment type="caution">
    <text evidence="9">The sequence shown here is derived from an EMBL/GenBank/DDBJ whole genome shotgun (WGS) entry which is preliminary data.</text>
</comment>